<evidence type="ECO:0000313" key="2">
    <source>
        <dbReference type="EMBL" id="CAB3765112.1"/>
    </source>
</evidence>
<keyword evidence="1" id="KW-0472">Membrane</keyword>
<evidence type="ECO:0000256" key="1">
    <source>
        <dbReference type="SAM" id="Phobius"/>
    </source>
</evidence>
<name>A0A6J5EIQ9_9BURK</name>
<accession>A0A6J5EIQ9</accession>
<proteinExistence type="predicted"/>
<feature type="transmembrane region" description="Helical" evidence="1">
    <location>
        <begin position="63"/>
        <end position="86"/>
    </location>
</feature>
<keyword evidence="3" id="KW-1185">Reference proteome</keyword>
<dbReference type="EMBL" id="CADIKF010000040">
    <property type="protein sequence ID" value="CAB3765112.1"/>
    <property type="molecule type" value="Genomic_DNA"/>
</dbReference>
<keyword evidence="1" id="KW-0812">Transmembrane</keyword>
<protein>
    <submittedName>
        <fullName evidence="2">Uncharacterized protein</fullName>
    </submittedName>
</protein>
<keyword evidence="1" id="KW-1133">Transmembrane helix</keyword>
<reference evidence="2 3" key="1">
    <citation type="submission" date="2020-04" db="EMBL/GenBank/DDBJ databases">
        <authorList>
            <person name="De Canck E."/>
        </authorList>
    </citation>
    <scope>NUCLEOTIDE SEQUENCE [LARGE SCALE GENOMIC DNA]</scope>
    <source>
        <strain evidence="2 3">LMG 29739</strain>
    </source>
</reference>
<organism evidence="2 3">
    <name type="scientific">Paraburkholderia solisilvae</name>
    <dbReference type="NCBI Taxonomy" id="624376"/>
    <lineage>
        <taxon>Bacteria</taxon>
        <taxon>Pseudomonadati</taxon>
        <taxon>Pseudomonadota</taxon>
        <taxon>Betaproteobacteria</taxon>
        <taxon>Burkholderiales</taxon>
        <taxon>Burkholderiaceae</taxon>
        <taxon>Paraburkholderia</taxon>
    </lineage>
</organism>
<dbReference type="Proteomes" id="UP000494329">
    <property type="component" value="Unassembled WGS sequence"/>
</dbReference>
<evidence type="ECO:0000313" key="3">
    <source>
        <dbReference type="Proteomes" id="UP000494329"/>
    </source>
</evidence>
<dbReference type="AlphaFoldDB" id="A0A6J5EIQ9"/>
<gene>
    <name evidence="2" type="ORF">LMG29739_04515</name>
</gene>
<sequence length="88" mass="9641">MNALTYEPNVDTNEPVLDTVDRVSELCFGLFMAVSDGNLEPIRLRLASRTDLPDRQRFVQGDFLGALGIFIVIVFGVLLTVAIITLGS</sequence>